<evidence type="ECO:0000256" key="4">
    <source>
        <dbReference type="ARBA" id="ARBA00023002"/>
    </source>
</evidence>
<dbReference type="InterPro" id="IPR019774">
    <property type="entry name" value="Aromatic-AA_hydroxylase_C"/>
</dbReference>
<dbReference type="AlphaFoldDB" id="F4WGX3"/>
<organism evidence="15">
    <name type="scientific">Acromyrmex echinatior</name>
    <name type="common">Panamanian leafcutter ant</name>
    <name type="synonym">Acromyrmex octospinosus echinatior</name>
    <dbReference type="NCBI Taxonomy" id="103372"/>
    <lineage>
        <taxon>Eukaryota</taxon>
        <taxon>Metazoa</taxon>
        <taxon>Ecdysozoa</taxon>
        <taxon>Arthropoda</taxon>
        <taxon>Hexapoda</taxon>
        <taxon>Insecta</taxon>
        <taxon>Pterygota</taxon>
        <taxon>Neoptera</taxon>
        <taxon>Endopterygota</taxon>
        <taxon>Hymenoptera</taxon>
        <taxon>Apocrita</taxon>
        <taxon>Aculeata</taxon>
        <taxon>Formicoidea</taxon>
        <taxon>Formicidae</taxon>
        <taxon>Myrmicinae</taxon>
        <taxon>Acromyrmex</taxon>
    </lineage>
</organism>
<comment type="cofactor">
    <cofactor evidence="1 10">
        <name>Fe(2+)</name>
        <dbReference type="ChEBI" id="CHEBI:29033"/>
    </cofactor>
</comment>
<dbReference type="InterPro" id="IPR045865">
    <property type="entry name" value="ACT-like_dom_sf"/>
</dbReference>
<dbReference type="InterPro" id="IPR001273">
    <property type="entry name" value="ArAA_hydroxylase"/>
</dbReference>
<dbReference type="InterPro" id="IPR036329">
    <property type="entry name" value="Aro-AA_hydroxylase_C_sf"/>
</dbReference>
<feature type="domain" description="Biopterin-dependent aromatic amino acid hydroxylase family profile" evidence="12">
    <location>
        <begin position="214"/>
        <end position="406"/>
    </location>
</feature>
<evidence type="ECO:0000256" key="9">
    <source>
        <dbReference type="ARBA" id="ARBA00062416"/>
    </source>
</evidence>
<evidence type="ECO:0000256" key="10">
    <source>
        <dbReference type="PIRSR" id="PIRSR601273-2"/>
    </source>
</evidence>
<evidence type="ECO:0000313" key="15">
    <source>
        <dbReference type="Proteomes" id="UP000007755"/>
    </source>
</evidence>
<comment type="subunit">
    <text evidence="9">Interacts with DNAJC12.</text>
</comment>
<evidence type="ECO:0000256" key="2">
    <source>
        <dbReference type="ARBA" id="ARBA00009712"/>
    </source>
</evidence>
<feature type="compositionally biased region" description="Basic and acidic residues" evidence="11">
    <location>
        <begin position="446"/>
        <end position="466"/>
    </location>
</feature>
<feature type="compositionally biased region" description="Basic and acidic residues" evidence="11">
    <location>
        <begin position="26"/>
        <end position="43"/>
    </location>
</feature>
<evidence type="ECO:0000313" key="14">
    <source>
        <dbReference type="EMBL" id="EGI66592.1"/>
    </source>
</evidence>
<evidence type="ECO:0000256" key="5">
    <source>
        <dbReference type="ARBA" id="ARBA00023004"/>
    </source>
</evidence>
<feature type="binding site" evidence="10">
    <location>
        <position position="244"/>
    </location>
    <ligand>
        <name>Fe cation</name>
        <dbReference type="ChEBI" id="CHEBI:24875"/>
    </ligand>
</feature>
<protein>
    <recommendedName>
        <fullName evidence="7">Tryptophan 5-hydroxylase 2</fullName>
    </recommendedName>
    <alternativeName>
        <fullName evidence="8">Tryptophan 5-monooxygenase 2</fullName>
    </alternativeName>
</protein>
<name>F4WGX3_ACREC</name>
<dbReference type="PROSITE" id="PS51410">
    <property type="entry name" value="BH4_AAA_HYDROXYL_2"/>
    <property type="match status" value="2"/>
</dbReference>
<feature type="region of interest" description="Disordered" evidence="11">
    <location>
        <begin position="425"/>
        <end position="466"/>
    </location>
</feature>
<keyword evidence="3 10" id="KW-0479">Metal-binding</keyword>
<feature type="domain" description="ACT" evidence="13">
    <location>
        <begin position="47"/>
        <end position="123"/>
    </location>
</feature>
<dbReference type="SUPFAM" id="SSF55021">
    <property type="entry name" value="ACT-like"/>
    <property type="match status" value="1"/>
</dbReference>
<proteinExistence type="inferred from homology"/>
<evidence type="ECO:0000256" key="11">
    <source>
        <dbReference type="SAM" id="MobiDB-lite"/>
    </source>
</evidence>
<evidence type="ECO:0000256" key="3">
    <source>
        <dbReference type="ARBA" id="ARBA00022723"/>
    </source>
</evidence>
<comment type="similarity">
    <text evidence="2">Belongs to the biopterin-dependent aromatic amino acid hydroxylase family.</text>
</comment>
<dbReference type="InterPro" id="IPR036951">
    <property type="entry name" value="ArAA_hydroxylase_sf"/>
</dbReference>
<dbReference type="Proteomes" id="UP000007755">
    <property type="component" value="Unassembled WGS sequence"/>
</dbReference>
<dbReference type="PANTHER" id="PTHR11473:SF16">
    <property type="entry name" value="TRYPTOPHAN 5-HYDROXYLASE 2"/>
    <property type="match status" value="1"/>
</dbReference>
<keyword evidence="5 10" id="KW-0408">Iron</keyword>
<keyword evidence="4" id="KW-0560">Oxidoreductase</keyword>
<dbReference type="InParanoid" id="F4WGX3"/>
<dbReference type="Gene3D" id="1.10.800.10">
    <property type="entry name" value="Aromatic amino acid hydroxylase"/>
    <property type="match status" value="2"/>
</dbReference>
<gene>
    <name evidence="14" type="ORF">G5I_04924</name>
</gene>
<dbReference type="Pfam" id="PF00351">
    <property type="entry name" value="Biopterin_H"/>
    <property type="match status" value="1"/>
</dbReference>
<reference evidence="14" key="1">
    <citation type="submission" date="2011-02" db="EMBL/GenBank/DDBJ databases">
        <title>The genome of the leaf-cutting ant Acromyrmex echinatior suggests key adaptations to social evolution and fungus farming.</title>
        <authorList>
            <person name="Nygaard S."/>
            <person name="Zhang G."/>
        </authorList>
    </citation>
    <scope>NUCLEOTIDE SEQUENCE</scope>
</reference>
<dbReference type="OrthoDB" id="983542at2759"/>
<evidence type="ECO:0000256" key="6">
    <source>
        <dbReference type="ARBA" id="ARBA00023033"/>
    </source>
</evidence>
<dbReference type="GO" id="GO:0009072">
    <property type="term" value="P:aromatic amino acid metabolic process"/>
    <property type="evidence" value="ECO:0007669"/>
    <property type="project" value="InterPro"/>
</dbReference>
<dbReference type="PROSITE" id="PS51671">
    <property type="entry name" value="ACT"/>
    <property type="match status" value="1"/>
</dbReference>
<feature type="domain" description="Biopterin-dependent aromatic amino acid hydroxylase family profile" evidence="12">
    <location>
        <begin position="122"/>
        <end position="213"/>
    </location>
</feature>
<dbReference type="eggNOG" id="KOG3820">
    <property type="taxonomic scope" value="Eukaryota"/>
</dbReference>
<feature type="binding site" evidence="10">
    <location>
        <position position="239"/>
    </location>
    <ligand>
        <name>Fe cation</name>
        <dbReference type="ChEBI" id="CHEBI:24875"/>
    </ligand>
</feature>
<dbReference type="Pfam" id="PF01842">
    <property type="entry name" value="ACT"/>
    <property type="match status" value="1"/>
</dbReference>
<dbReference type="EMBL" id="GL888147">
    <property type="protein sequence ID" value="EGI66592.1"/>
    <property type="molecule type" value="Genomic_DNA"/>
</dbReference>
<evidence type="ECO:0000256" key="1">
    <source>
        <dbReference type="ARBA" id="ARBA00001954"/>
    </source>
</evidence>
<dbReference type="PANTHER" id="PTHR11473">
    <property type="entry name" value="AROMATIC AMINO ACID HYDROXYLASE"/>
    <property type="match status" value="1"/>
</dbReference>
<evidence type="ECO:0000256" key="7">
    <source>
        <dbReference type="ARBA" id="ARBA00040889"/>
    </source>
</evidence>
<dbReference type="InterPro" id="IPR002912">
    <property type="entry name" value="ACT_dom"/>
</dbReference>
<dbReference type="GO" id="GO:0043005">
    <property type="term" value="C:neuron projection"/>
    <property type="evidence" value="ECO:0007669"/>
    <property type="project" value="TreeGrafter"/>
</dbReference>
<dbReference type="STRING" id="103372.F4WGX3"/>
<sequence length="466" mass="52885">MSGSGKSLLGVWLYRRGESWAVKEGSPLHKSRDIPENENKTGDNKNSVIFSLKNQVGGLARALQVFQDLGINVVHIESRKSLRRGSEYDILVDVECDPSEVAAINLAHYEQIGNISRAPSLSTATSFDFSDVDMPWFPRKISDLDRAQKVLMYGSELDADHPGFKDTVYRKRREEFADIAYNYRYGQPIPRVQYTSEEIRTWGIVFRELHQLYQKYACKEYLENWPKLVKYCGYRDCCHELLGHMPLLANPSFAQFSQELGLASLGASDEDIDKLATLYFFTVEFGLCKQDGMLRVYGAGLLSSVAELRHAVTTPEKTMRFEPGITCKQECIITAFQNAYYYTDSIEEAKEKMRAFANQIQRPFGIRYNPYTQSVEVLTDAQKISAVVSELRGDLCIVSNALKKIHEQDDTVDVERITSLLTHGIDMTHDNSSSDSDDQDNSPNAEETHPQDQQSHCDNKDVTMKN</sequence>
<evidence type="ECO:0000259" key="12">
    <source>
        <dbReference type="PROSITE" id="PS51410"/>
    </source>
</evidence>
<feature type="region of interest" description="Disordered" evidence="11">
    <location>
        <begin position="25"/>
        <end position="45"/>
    </location>
</feature>
<evidence type="ECO:0000259" key="13">
    <source>
        <dbReference type="PROSITE" id="PS51671"/>
    </source>
</evidence>
<keyword evidence="15" id="KW-1185">Reference proteome</keyword>
<feature type="binding site" evidence="10">
    <location>
        <position position="284"/>
    </location>
    <ligand>
        <name>Fe cation</name>
        <dbReference type="ChEBI" id="CHEBI:24875"/>
    </ligand>
</feature>
<keyword evidence="6" id="KW-0503">Monooxygenase</keyword>
<evidence type="ECO:0000256" key="8">
    <source>
        <dbReference type="ARBA" id="ARBA00042662"/>
    </source>
</evidence>
<dbReference type="SUPFAM" id="SSF56534">
    <property type="entry name" value="Aromatic aminoacid monoxygenases, catalytic and oligomerization domains"/>
    <property type="match status" value="1"/>
</dbReference>
<accession>F4WGX3</accession>
<dbReference type="GO" id="GO:0005506">
    <property type="term" value="F:iron ion binding"/>
    <property type="evidence" value="ECO:0007669"/>
    <property type="project" value="InterPro"/>
</dbReference>
<dbReference type="GO" id="GO:0004510">
    <property type="term" value="F:tryptophan 5-monooxygenase activity"/>
    <property type="evidence" value="ECO:0007669"/>
    <property type="project" value="TreeGrafter"/>
</dbReference>
<dbReference type="FunCoup" id="F4WGX3">
    <property type="interactions" value="62"/>
</dbReference>